<reference evidence="3 4" key="1">
    <citation type="journal article" date="2015" name="Genome Announc.">
        <title>Complete Genome of Geobacter pickeringii G13T, a Metal-Reducing Isolate from Sedimentary Kaolin Deposits.</title>
        <authorList>
            <person name="Badalamenti J.P."/>
            <person name="Bond D.R."/>
        </authorList>
    </citation>
    <scope>NUCLEOTIDE SEQUENCE [LARGE SCALE GENOMIC DNA]</scope>
    <source>
        <strain evidence="3 4">G13</strain>
    </source>
</reference>
<dbReference type="PANTHER" id="PTHR47618:SF1">
    <property type="entry name" value="BIFUNCTIONAL OLIGORIBONUCLEASE AND PAP PHOSPHATASE NRNA"/>
    <property type="match status" value="1"/>
</dbReference>
<dbReference type="InterPro" id="IPR038763">
    <property type="entry name" value="DHH_sf"/>
</dbReference>
<dbReference type="PANTHER" id="PTHR47618">
    <property type="entry name" value="BIFUNCTIONAL OLIGORIBONUCLEASE AND PAP PHOSPHATASE NRNA"/>
    <property type="match status" value="1"/>
</dbReference>
<protein>
    <submittedName>
        <fullName evidence="3">Phosphoesterase</fullName>
    </submittedName>
</protein>
<dbReference type="AlphaFoldDB" id="A0A0B5B9L8"/>
<evidence type="ECO:0000313" key="3">
    <source>
        <dbReference type="EMBL" id="AJE03277.1"/>
    </source>
</evidence>
<evidence type="ECO:0000259" key="2">
    <source>
        <dbReference type="Pfam" id="PF02272"/>
    </source>
</evidence>
<dbReference type="Proteomes" id="UP000057609">
    <property type="component" value="Chromosome"/>
</dbReference>
<dbReference type="STRING" id="345632.GPICK_07870"/>
<feature type="domain" description="DHHA1" evidence="2">
    <location>
        <begin position="239"/>
        <end position="308"/>
    </location>
</feature>
<organism evidence="3 4">
    <name type="scientific">Geobacter pickeringii</name>
    <dbReference type="NCBI Taxonomy" id="345632"/>
    <lineage>
        <taxon>Bacteria</taxon>
        <taxon>Pseudomonadati</taxon>
        <taxon>Thermodesulfobacteriota</taxon>
        <taxon>Desulfuromonadia</taxon>
        <taxon>Geobacterales</taxon>
        <taxon>Geobacteraceae</taxon>
        <taxon>Geobacter</taxon>
    </lineage>
</organism>
<dbReference type="HOGENOM" id="CLU_039720_0_0_7"/>
<keyword evidence="4" id="KW-1185">Reference proteome</keyword>
<dbReference type="InterPro" id="IPR051319">
    <property type="entry name" value="Oligoribo/pAp-PDE_c-di-AMP_PDE"/>
</dbReference>
<dbReference type="SUPFAM" id="SSF64182">
    <property type="entry name" value="DHH phosphoesterases"/>
    <property type="match status" value="1"/>
</dbReference>
<sequence>MIESIIGEIRANRSFLVTTHESPDGDAVGSSLALAVYLKRLGKDVTIHFNDPVPELYAFLPLADTVVQNLPDRDYDVCFVLDVGEFRRAGRQVTECTRVGSFINVDHHLTRDNFGSINYIDPSAAATGVLVYRIIKATGDLIDYEIALPLYTAIITDTGSFRYSNANPEAFAISSELVATGISTWSIAEKLYESQPRQRLELLALALSTLTISERGDFASITVTLDMYRRTGACAELTDGFVNYPRSIRGVEVSVFFREVNAGLFKVGFRSKGTVDVSSLAATFGGGGHHNAAGCTVEGTINDVRQRVFAHLEQAL</sequence>
<dbReference type="KEGG" id="gpi:GPICK_07870"/>
<dbReference type="InterPro" id="IPR003156">
    <property type="entry name" value="DHHA1_dom"/>
</dbReference>
<dbReference type="Gene3D" id="3.90.1640.10">
    <property type="entry name" value="inorganic pyrophosphatase (n-terminal core)"/>
    <property type="match status" value="1"/>
</dbReference>
<dbReference type="EMBL" id="CP009788">
    <property type="protein sequence ID" value="AJE03277.1"/>
    <property type="molecule type" value="Genomic_DNA"/>
</dbReference>
<gene>
    <name evidence="3" type="ORF">GPICK_07870</name>
</gene>
<accession>A0A0B5B9L8</accession>
<evidence type="ECO:0000259" key="1">
    <source>
        <dbReference type="Pfam" id="PF01368"/>
    </source>
</evidence>
<dbReference type="Pfam" id="PF01368">
    <property type="entry name" value="DHH"/>
    <property type="match status" value="1"/>
</dbReference>
<evidence type="ECO:0000313" key="4">
    <source>
        <dbReference type="Proteomes" id="UP000057609"/>
    </source>
</evidence>
<name>A0A0B5B9L8_9BACT</name>
<dbReference type="GO" id="GO:0003676">
    <property type="term" value="F:nucleic acid binding"/>
    <property type="evidence" value="ECO:0007669"/>
    <property type="project" value="InterPro"/>
</dbReference>
<dbReference type="OrthoDB" id="9803668at2"/>
<dbReference type="Pfam" id="PF02272">
    <property type="entry name" value="DHHA1"/>
    <property type="match status" value="1"/>
</dbReference>
<dbReference type="Gene3D" id="3.10.310.30">
    <property type="match status" value="1"/>
</dbReference>
<dbReference type="RefSeq" id="WP_039741926.1">
    <property type="nucleotide sequence ID" value="NZ_CP009788.1"/>
</dbReference>
<feature type="domain" description="DDH" evidence="1">
    <location>
        <begin position="15"/>
        <end position="154"/>
    </location>
</feature>
<dbReference type="InterPro" id="IPR001667">
    <property type="entry name" value="DDH_dom"/>
</dbReference>
<proteinExistence type="predicted"/>